<dbReference type="OrthoDB" id="9978458at2"/>
<keyword evidence="2" id="KW-1185">Reference proteome</keyword>
<reference evidence="1 2" key="1">
    <citation type="submission" date="2018-06" db="EMBL/GenBank/DDBJ databases">
        <title>Genomic Encyclopedia of Archaeal and Bacterial Type Strains, Phase II (KMG-II): from individual species to whole genera.</title>
        <authorList>
            <person name="Goeker M."/>
        </authorList>
    </citation>
    <scope>NUCLEOTIDE SEQUENCE [LARGE SCALE GENOMIC DNA]</scope>
    <source>
        <strain evidence="1 2">CFPB 3232</strain>
    </source>
</reference>
<gene>
    <name evidence="1" type="ORF">AX018_100891</name>
</gene>
<name>A0A328ZFP6_9BURK</name>
<evidence type="ECO:0000313" key="2">
    <source>
        <dbReference type="Proteomes" id="UP000248856"/>
    </source>
</evidence>
<sequence>MTSTPFLAAADTVALWHAVEWMATVVREMSREGFKDDEERAQYEAERVRLLAARRALRKVNAIRRAQSRRLHSPGPSPLEAV</sequence>
<evidence type="ECO:0000313" key="1">
    <source>
        <dbReference type="EMBL" id="RAR84998.1"/>
    </source>
</evidence>
<dbReference type="Proteomes" id="UP000248856">
    <property type="component" value="Unassembled WGS sequence"/>
</dbReference>
<accession>A0A328ZFP6</accession>
<protein>
    <submittedName>
        <fullName evidence="1">Uncharacterized protein</fullName>
    </submittedName>
</protein>
<organism evidence="1 2">
    <name type="scientific">Paracidovorax anthurii</name>
    <dbReference type="NCBI Taxonomy" id="78229"/>
    <lineage>
        <taxon>Bacteria</taxon>
        <taxon>Pseudomonadati</taxon>
        <taxon>Pseudomonadota</taxon>
        <taxon>Betaproteobacteria</taxon>
        <taxon>Burkholderiales</taxon>
        <taxon>Comamonadaceae</taxon>
        <taxon>Paracidovorax</taxon>
    </lineage>
</organism>
<proteinExistence type="predicted"/>
<comment type="caution">
    <text evidence="1">The sequence shown here is derived from an EMBL/GenBank/DDBJ whole genome shotgun (WGS) entry which is preliminary data.</text>
</comment>
<dbReference type="RefSeq" id="WP_146749229.1">
    <property type="nucleotide sequence ID" value="NZ_CBCSGC010000010.1"/>
</dbReference>
<dbReference type="AlphaFoldDB" id="A0A328ZFP6"/>
<dbReference type="EMBL" id="QLTA01000008">
    <property type="protein sequence ID" value="RAR84998.1"/>
    <property type="molecule type" value="Genomic_DNA"/>
</dbReference>